<dbReference type="CDD" id="cd01639">
    <property type="entry name" value="IMPase"/>
    <property type="match status" value="1"/>
</dbReference>
<dbReference type="Gene3D" id="3.30.540.10">
    <property type="entry name" value="Fructose-1,6-Bisphosphatase, subunit A, domain 1"/>
    <property type="match status" value="1"/>
</dbReference>
<dbReference type="PANTHER" id="PTHR20854">
    <property type="entry name" value="INOSITOL MONOPHOSPHATASE"/>
    <property type="match status" value="1"/>
</dbReference>
<feature type="binding site" evidence="7">
    <location>
        <position position="85"/>
    </location>
    <ligand>
        <name>Mg(2+)</name>
        <dbReference type="ChEBI" id="CHEBI:18420"/>
        <label>1</label>
        <note>catalytic</note>
    </ligand>
</feature>
<evidence type="ECO:0000256" key="3">
    <source>
        <dbReference type="ARBA" id="ARBA00009759"/>
    </source>
</evidence>
<keyword evidence="4 7" id="KW-0479">Metal-binding</keyword>
<dbReference type="AlphaFoldDB" id="A0A2H0LZD3"/>
<name>A0A2H0LZD3_9BACT</name>
<feature type="binding site" evidence="7">
    <location>
        <position position="86"/>
    </location>
    <ligand>
        <name>Mg(2+)</name>
        <dbReference type="ChEBI" id="CHEBI:18420"/>
        <label>1</label>
        <note>catalytic</note>
    </ligand>
</feature>
<feature type="binding site" evidence="7">
    <location>
        <position position="67"/>
    </location>
    <ligand>
        <name>Mg(2+)</name>
        <dbReference type="ChEBI" id="CHEBI:18420"/>
        <label>1</label>
        <note>catalytic</note>
    </ligand>
</feature>
<feature type="binding site" evidence="7">
    <location>
        <position position="212"/>
    </location>
    <ligand>
        <name>Mg(2+)</name>
        <dbReference type="ChEBI" id="CHEBI:18420"/>
        <label>1</label>
        <note>catalytic</note>
    </ligand>
</feature>
<evidence type="ECO:0000313" key="9">
    <source>
        <dbReference type="EMBL" id="PIQ89748.1"/>
    </source>
</evidence>
<evidence type="ECO:0000256" key="2">
    <source>
        <dbReference type="ARBA" id="ARBA00001946"/>
    </source>
</evidence>
<dbReference type="EMBL" id="PCWA01000016">
    <property type="protein sequence ID" value="PIQ89748.1"/>
    <property type="molecule type" value="Genomic_DNA"/>
</dbReference>
<dbReference type="PROSITE" id="PS00629">
    <property type="entry name" value="IMP_1"/>
    <property type="match status" value="1"/>
</dbReference>
<dbReference type="Pfam" id="PF00459">
    <property type="entry name" value="Inositol_P"/>
    <property type="match status" value="1"/>
</dbReference>
<sequence length="259" mass="28875">MSKDFLRTAISAARQAGAVHKKYFNTKFKIRKKSTSFDLVTVADIEAEKKIVSVIKNNFKGHNFLCEENKYAPRESEYTWIIDPLDGTNNFASGLPIFSASVALAKKDQLIAGAVYDVTRDELFYAQKGKGAYLNGRKISVKKISNLQEALLITGFYYDRGREMFENLEKIKQFFLKRIIGLRRLGSAALDLCYVASGRAGGYWEFELSPWDFAAGALIVSEAGGKVTARHGEKFPLGKSPIVASNGLLHKKMLKIINS</sequence>
<gene>
    <name evidence="9" type="ORF">COV72_01485</name>
</gene>
<evidence type="ECO:0000256" key="6">
    <source>
        <dbReference type="ARBA" id="ARBA00022842"/>
    </source>
</evidence>
<dbReference type="Gene3D" id="3.40.190.80">
    <property type="match status" value="1"/>
</dbReference>
<evidence type="ECO:0000313" key="10">
    <source>
        <dbReference type="Proteomes" id="UP000229641"/>
    </source>
</evidence>
<evidence type="ECO:0000256" key="4">
    <source>
        <dbReference type="ARBA" id="ARBA00022723"/>
    </source>
</evidence>
<evidence type="ECO:0000256" key="7">
    <source>
        <dbReference type="PIRSR" id="PIRSR600760-2"/>
    </source>
</evidence>
<dbReference type="SUPFAM" id="SSF56655">
    <property type="entry name" value="Carbohydrate phosphatase"/>
    <property type="match status" value="1"/>
</dbReference>
<evidence type="ECO:0000256" key="8">
    <source>
        <dbReference type="RuleBase" id="RU364068"/>
    </source>
</evidence>
<dbReference type="InterPro" id="IPR033942">
    <property type="entry name" value="IMPase"/>
</dbReference>
<dbReference type="EC" id="3.1.3.25" evidence="8"/>
<keyword evidence="5 8" id="KW-0378">Hydrolase</keyword>
<comment type="cofactor">
    <cofactor evidence="2 7 8">
        <name>Mg(2+)</name>
        <dbReference type="ChEBI" id="CHEBI:18420"/>
    </cofactor>
</comment>
<reference evidence="9 10" key="1">
    <citation type="submission" date="2017-09" db="EMBL/GenBank/DDBJ databases">
        <title>Depth-based differentiation of microbial function through sediment-hosted aquifers and enrichment of novel symbionts in the deep terrestrial subsurface.</title>
        <authorList>
            <person name="Probst A.J."/>
            <person name="Ladd B."/>
            <person name="Jarett J.K."/>
            <person name="Geller-Mcgrath D.E."/>
            <person name="Sieber C.M."/>
            <person name="Emerson J.B."/>
            <person name="Anantharaman K."/>
            <person name="Thomas B.C."/>
            <person name="Malmstrom R."/>
            <person name="Stieglmeier M."/>
            <person name="Klingl A."/>
            <person name="Woyke T."/>
            <person name="Ryan C.M."/>
            <person name="Banfield J.F."/>
        </authorList>
    </citation>
    <scope>NUCLEOTIDE SEQUENCE [LARGE SCALE GENOMIC DNA]</scope>
    <source>
        <strain evidence="9">CG11_big_fil_rev_8_21_14_0_20_42_13</strain>
    </source>
</reference>
<protein>
    <recommendedName>
        <fullName evidence="8">Inositol-1-monophosphatase</fullName>
        <ecNumber evidence="8">3.1.3.25</ecNumber>
    </recommendedName>
</protein>
<dbReference type="Proteomes" id="UP000229641">
    <property type="component" value="Unassembled WGS sequence"/>
</dbReference>
<dbReference type="GO" id="GO:0046854">
    <property type="term" value="P:phosphatidylinositol phosphate biosynthetic process"/>
    <property type="evidence" value="ECO:0007669"/>
    <property type="project" value="InterPro"/>
</dbReference>
<accession>A0A2H0LZD3</accession>
<dbReference type="GO" id="GO:0008934">
    <property type="term" value="F:inositol monophosphate 1-phosphatase activity"/>
    <property type="evidence" value="ECO:0007669"/>
    <property type="project" value="InterPro"/>
</dbReference>
<proteinExistence type="inferred from homology"/>
<dbReference type="PANTHER" id="PTHR20854:SF4">
    <property type="entry name" value="INOSITOL-1-MONOPHOSPHATASE-RELATED"/>
    <property type="match status" value="1"/>
</dbReference>
<dbReference type="InterPro" id="IPR020550">
    <property type="entry name" value="Inositol_monophosphatase_CS"/>
</dbReference>
<dbReference type="GO" id="GO:0007165">
    <property type="term" value="P:signal transduction"/>
    <property type="evidence" value="ECO:0007669"/>
    <property type="project" value="TreeGrafter"/>
</dbReference>
<comment type="caution">
    <text evidence="9">The sequence shown here is derived from an EMBL/GenBank/DDBJ whole genome shotgun (WGS) entry which is preliminary data.</text>
</comment>
<keyword evidence="6 7" id="KW-0460">Magnesium</keyword>
<evidence type="ECO:0000256" key="1">
    <source>
        <dbReference type="ARBA" id="ARBA00001033"/>
    </source>
</evidence>
<evidence type="ECO:0000256" key="5">
    <source>
        <dbReference type="ARBA" id="ARBA00022801"/>
    </source>
</evidence>
<dbReference type="FunFam" id="3.30.540.10:FF:000003">
    <property type="entry name" value="Inositol-1-monophosphatase"/>
    <property type="match status" value="1"/>
</dbReference>
<dbReference type="PROSITE" id="PS00630">
    <property type="entry name" value="IMP_2"/>
    <property type="match status" value="1"/>
</dbReference>
<comment type="similarity">
    <text evidence="3 8">Belongs to the inositol monophosphatase superfamily.</text>
</comment>
<dbReference type="InterPro" id="IPR020583">
    <property type="entry name" value="Inositol_monoP_metal-BS"/>
</dbReference>
<feature type="binding site" evidence="7">
    <location>
        <position position="83"/>
    </location>
    <ligand>
        <name>Mg(2+)</name>
        <dbReference type="ChEBI" id="CHEBI:18420"/>
        <label>1</label>
        <note>catalytic</note>
    </ligand>
</feature>
<dbReference type="PRINTS" id="PR00377">
    <property type="entry name" value="IMPHPHTASES"/>
</dbReference>
<dbReference type="GO" id="GO:0046872">
    <property type="term" value="F:metal ion binding"/>
    <property type="evidence" value="ECO:0007669"/>
    <property type="project" value="UniProtKB-KW"/>
</dbReference>
<organism evidence="9 10">
    <name type="scientific">Candidatus Ghiorseimicrobium undicola</name>
    <dbReference type="NCBI Taxonomy" id="1974746"/>
    <lineage>
        <taxon>Bacteria</taxon>
        <taxon>Pseudomonadati</taxon>
        <taxon>Candidatus Omnitrophota</taxon>
        <taxon>Candidatus Ghiorseimicrobium</taxon>
    </lineage>
</organism>
<dbReference type="InterPro" id="IPR000760">
    <property type="entry name" value="Inositol_monophosphatase-like"/>
</dbReference>
<comment type="catalytic activity">
    <reaction evidence="1 8">
        <text>a myo-inositol phosphate + H2O = myo-inositol + phosphate</text>
        <dbReference type="Rhea" id="RHEA:24056"/>
        <dbReference type="ChEBI" id="CHEBI:15377"/>
        <dbReference type="ChEBI" id="CHEBI:17268"/>
        <dbReference type="ChEBI" id="CHEBI:43474"/>
        <dbReference type="ChEBI" id="CHEBI:84139"/>
        <dbReference type="EC" id="3.1.3.25"/>
    </reaction>
</comment>
<dbReference type="GO" id="GO:0006020">
    <property type="term" value="P:inositol metabolic process"/>
    <property type="evidence" value="ECO:0007669"/>
    <property type="project" value="TreeGrafter"/>
</dbReference>